<dbReference type="InterPro" id="IPR019904">
    <property type="entry name" value="Peroxiredoxin_OsmC"/>
</dbReference>
<accession>A0A8J8FEX4</accession>
<dbReference type="GO" id="GO:0006979">
    <property type="term" value="P:response to oxidative stress"/>
    <property type="evidence" value="ECO:0007669"/>
    <property type="project" value="InterPro"/>
</dbReference>
<keyword evidence="3" id="KW-1185">Reference proteome</keyword>
<evidence type="ECO:0000313" key="2">
    <source>
        <dbReference type="EMBL" id="NNV56653.1"/>
    </source>
</evidence>
<dbReference type="SUPFAM" id="SSF82784">
    <property type="entry name" value="OsmC-like"/>
    <property type="match status" value="1"/>
</dbReference>
<protein>
    <submittedName>
        <fullName evidence="2">OsmC family peroxiredoxin</fullName>
    </submittedName>
</protein>
<dbReference type="PANTHER" id="PTHR42830:SF1">
    <property type="entry name" value="OSMOTICALLY INDUCIBLE FAMILY PROTEIN"/>
    <property type="match status" value="1"/>
</dbReference>
<name>A0A8J8FEX4_9BACT</name>
<reference evidence="2" key="1">
    <citation type="submission" date="2019-10" db="EMBL/GenBank/DDBJ databases">
        <title>Draft genome sequence of Panacibacter sp. KCS-6.</title>
        <authorList>
            <person name="Yim K.J."/>
        </authorList>
    </citation>
    <scope>NUCLEOTIDE SEQUENCE</scope>
    <source>
        <strain evidence="2">KCS-6</strain>
    </source>
</reference>
<comment type="caution">
    <text evidence="2">The sequence shown here is derived from an EMBL/GenBank/DDBJ whole genome shotgun (WGS) entry which is preliminary data.</text>
</comment>
<gene>
    <name evidence="2" type="ORF">GD597_14370</name>
</gene>
<dbReference type="InterPro" id="IPR036102">
    <property type="entry name" value="OsmC/Ohrsf"/>
</dbReference>
<dbReference type="AlphaFoldDB" id="A0A8J8FEX4"/>
<dbReference type="InterPro" id="IPR052707">
    <property type="entry name" value="OsmC_Ohr_Peroxiredoxin"/>
</dbReference>
<dbReference type="InterPro" id="IPR003718">
    <property type="entry name" value="OsmC/Ohr_fam"/>
</dbReference>
<organism evidence="2 3">
    <name type="scientific">Limnovirga soli</name>
    <dbReference type="NCBI Taxonomy" id="2656915"/>
    <lineage>
        <taxon>Bacteria</taxon>
        <taxon>Pseudomonadati</taxon>
        <taxon>Bacteroidota</taxon>
        <taxon>Chitinophagia</taxon>
        <taxon>Chitinophagales</taxon>
        <taxon>Chitinophagaceae</taxon>
        <taxon>Limnovirga</taxon>
    </lineage>
</organism>
<dbReference type="Gene3D" id="3.30.300.20">
    <property type="match status" value="1"/>
</dbReference>
<dbReference type="Proteomes" id="UP000598971">
    <property type="component" value="Unassembled WGS sequence"/>
</dbReference>
<sequence length="138" mass="14405">MKRNATAVWNGSGKEGNGHLTTQSTVLDKTQYSFNSRFAEGIGTNPEELIAAAHAGCFAMKLSFVLGAAGFTPDTLDVTAVINLDTAKGAITNSHLVLKATIPGISKEQFDAAAAEAKANCPISLLLNAEITLEAELL</sequence>
<dbReference type="PANTHER" id="PTHR42830">
    <property type="entry name" value="OSMOTICALLY INDUCIBLE FAMILY PROTEIN"/>
    <property type="match status" value="1"/>
</dbReference>
<evidence type="ECO:0000256" key="1">
    <source>
        <dbReference type="SAM" id="MobiDB-lite"/>
    </source>
</evidence>
<feature type="region of interest" description="Disordered" evidence="1">
    <location>
        <begin position="1"/>
        <end position="21"/>
    </location>
</feature>
<dbReference type="RefSeq" id="WP_171608599.1">
    <property type="nucleotide sequence ID" value="NZ_WHPF01000010.1"/>
</dbReference>
<dbReference type="Pfam" id="PF02566">
    <property type="entry name" value="OsmC"/>
    <property type="match status" value="1"/>
</dbReference>
<dbReference type="NCBIfam" id="TIGR03562">
    <property type="entry name" value="osmo_induc_OsmC"/>
    <property type="match status" value="1"/>
</dbReference>
<evidence type="ECO:0000313" key="3">
    <source>
        <dbReference type="Proteomes" id="UP000598971"/>
    </source>
</evidence>
<dbReference type="GO" id="GO:0004601">
    <property type="term" value="F:peroxidase activity"/>
    <property type="evidence" value="ECO:0007669"/>
    <property type="project" value="InterPro"/>
</dbReference>
<dbReference type="EMBL" id="WHPF01000010">
    <property type="protein sequence ID" value="NNV56653.1"/>
    <property type="molecule type" value="Genomic_DNA"/>
</dbReference>
<dbReference type="InterPro" id="IPR015946">
    <property type="entry name" value="KH_dom-like_a/b"/>
</dbReference>
<proteinExistence type="predicted"/>